<proteinExistence type="predicted"/>
<evidence type="ECO:0000313" key="2">
    <source>
        <dbReference type="Proteomes" id="UP000012589"/>
    </source>
</evidence>
<dbReference type="Gene3D" id="2.30.30.100">
    <property type="match status" value="1"/>
</dbReference>
<dbReference type="PATRIC" id="fig|1235802.3.peg.3364"/>
<keyword evidence="2" id="KW-1185">Reference proteome</keyword>
<dbReference type="STRING" id="1235802.C823_03181"/>
<dbReference type="Pfam" id="PF06257">
    <property type="entry name" value="VEG"/>
    <property type="match status" value="1"/>
</dbReference>
<dbReference type="PANTHER" id="PTHR40026">
    <property type="entry name" value="PROTEIN VEG"/>
    <property type="match status" value="1"/>
</dbReference>
<dbReference type="eggNOG" id="COG4466">
    <property type="taxonomic scope" value="Bacteria"/>
</dbReference>
<dbReference type="AlphaFoldDB" id="N2A8H6"/>
<dbReference type="Proteomes" id="UP000012589">
    <property type="component" value="Unassembled WGS sequence"/>
</dbReference>
<comment type="caution">
    <text evidence="1">The sequence shown here is derived from an EMBL/GenBank/DDBJ whole genome shotgun (WGS) entry which is preliminary data.</text>
</comment>
<evidence type="ECO:0008006" key="3">
    <source>
        <dbReference type="Google" id="ProtNLM"/>
    </source>
</evidence>
<dbReference type="InterPro" id="IPR009366">
    <property type="entry name" value="Protein_Veg"/>
</dbReference>
<evidence type="ECO:0000313" key="1">
    <source>
        <dbReference type="EMBL" id="EMZ24496.1"/>
    </source>
</evidence>
<gene>
    <name evidence="1" type="ORF">C823_03181</name>
</gene>
<protein>
    <recommendedName>
        <fullName evidence="3">Veg protein</fullName>
    </recommendedName>
</protein>
<dbReference type="HOGENOM" id="CLU_153735_1_1_9"/>
<accession>N2A8H6</accession>
<dbReference type="PANTHER" id="PTHR40026:SF1">
    <property type="entry name" value="PROTEIN VEG"/>
    <property type="match status" value="1"/>
</dbReference>
<organism evidence="1 2">
    <name type="scientific">Eubacterium plexicaudatum ASF492</name>
    <dbReference type="NCBI Taxonomy" id="1235802"/>
    <lineage>
        <taxon>Bacteria</taxon>
        <taxon>Bacillati</taxon>
        <taxon>Bacillota</taxon>
        <taxon>Clostridia</taxon>
        <taxon>Eubacteriales</taxon>
        <taxon>Eubacteriaceae</taxon>
        <taxon>Eubacterium</taxon>
    </lineage>
</organism>
<dbReference type="GO" id="GO:0006355">
    <property type="term" value="P:regulation of DNA-templated transcription"/>
    <property type="evidence" value="ECO:0007669"/>
    <property type="project" value="InterPro"/>
</dbReference>
<dbReference type="EMBL" id="AQFT01000096">
    <property type="protein sequence ID" value="EMZ24496.1"/>
    <property type="molecule type" value="Genomic_DNA"/>
</dbReference>
<name>N2A8H6_9FIRM</name>
<sequence length="80" mass="9097">MQQTDIEKVRASVHQQCGSKVMIQLDRGRNKVDIQSGVIQGAYPSVFTILVDDKDEKNPPQLLSFSYSDIITRDIRMKLC</sequence>
<reference evidence="1 2" key="1">
    <citation type="journal article" date="2014" name="Genome Announc.">
        <title>Draft genome sequences of the altered schaedler flora, a defined bacterial community from gnotobiotic mice.</title>
        <authorList>
            <person name="Wannemuehler M.J."/>
            <person name="Overstreet A.M."/>
            <person name="Ward D.V."/>
            <person name="Phillips G.J."/>
        </authorList>
    </citation>
    <scope>NUCLEOTIDE SEQUENCE [LARGE SCALE GENOMIC DNA]</scope>
    <source>
        <strain evidence="1 2">ASF492</strain>
    </source>
</reference>
<dbReference type="OrthoDB" id="5469at2"/>